<protein>
    <submittedName>
        <fullName evidence="2">Uncharacterized protein</fullName>
    </submittedName>
</protein>
<feature type="transmembrane region" description="Helical" evidence="1">
    <location>
        <begin position="83"/>
        <end position="103"/>
    </location>
</feature>
<evidence type="ECO:0000313" key="2">
    <source>
        <dbReference type="EMBL" id="SNR59415.1"/>
    </source>
</evidence>
<evidence type="ECO:0000256" key="1">
    <source>
        <dbReference type="SAM" id="Phobius"/>
    </source>
</evidence>
<dbReference type="EMBL" id="FZOB01000001">
    <property type="protein sequence ID" value="SNR59415.1"/>
    <property type="molecule type" value="Genomic_DNA"/>
</dbReference>
<feature type="transmembrane region" description="Helical" evidence="1">
    <location>
        <begin position="115"/>
        <end position="138"/>
    </location>
</feature>
<keyword evidence="1" id="KW-0812">Transmembrane</keyword>
<accession>A0A238XK86</accession>
<name>A0A238XK86_9BACT</name>
<gene>
    <name evidence="2" type="ORF">SAMN06265340_10166</name>
</gene>
<keyword evidence="1" id="KW-0472">Membrane</keyword>
<evidence type="ECO:0000313" key="3">
    <source>
        <dbReference type="Proteomes" id="UP000198405"/>
    </source>
</evidence>
<reference evidence="3" key="1">
    <citation type="submission" date="2017-06" db="EMBL/GenBank/DDBJ databases">
        <authorList>
            <person name="Varghese N."/>
            <person name="Submissions S."/>
        </authorList>
    </citation>
    <scope>NUCLEOTIDE SEQUENCE [LARGE SCALE GENOMIC DNA]</scope>
    <source>
        <strain evidence="3">DSM 15668</strain>
    </source>
</reference>
<sequence>MLIVSPQILKSIAVAIWYSGSIVLAFKSASLLNEAFSIKPLKVWIITALISGILLGIVKWKYIFSKSAEKKIKRIENLKRATIWQVFETKFYIFLTAMIFLGSKLSEIASGNHTLLIAVSIIDISISTALFLSGIKFFKN</sequence>
<feature type="transmembrane region" description="Helical" evidence="1">
    <location>
        <begin position="43"/>
        <end position="62"/>
    </location>
</feature>
<dbReference type="Proteomes" id="UP000198405">
    <property type="component" value="Unassembled WGS sequence"/>
</dbReference>
<organism evidence="2 3">
    <name type="scientific">Desulfurobacterium atlanticum</name>
    <dbReference type="NCBI Taxonomy" id="240169"/>
    <lineage>
        <taxon>Bacteria</taxon>
        <taxon>Pseudomonadati</taxon>
        <taxon>Aquificota</taxon>
        <taxon>Aquificia</taxon>
        <taxon>Desulfurobacteriales</taxon>
        <taxon>Desulfurobacteriaceae</taxon>
        <taxon>Desulfurobacterium</taxon>
    </lineage>
</organism>
<keyword evidence="3" id="KW-1185">Reference proteome</keyword>
<dbReference type="AlphaFoldDB" id="A0A238XK86"/>
<feature type="transmembrane region" description="Helical" evidence="1">
    <location>
        <begin position="12"/>
        <end position="31"/>
    </location>
</feature>
<keyword evidence="1" id="KW-1133">Transmembrane helix</keyword>
<proteinExistence type="predicted"/>
<dbReference type="RefSeq" id="WP_089322103.1">
    <property type="nucleotide sequence ID" value="NZ_FZOB01000001.1"/>
</dbReference>